<feature type="transmembrane region" description="Helical" evidence="5">
    <location>
        <begin position="76"/>
        <end position="98"/>
    </location>
</feature>
<evidence type="ECO:0000256" key="2">
    <source>
        <dbReference type="ARBA" id="ARBA00022692"/>
    </source>
</evidence>
<dbReference type="GO" id="GO:0016020">
    <property type="term" value="C:membrane"/>
    <property type="evidence" value="ECO:0007669"/>
    <property type="project" value="UniProtKB-SubCell"/>
</dbReference>
<evidence type="ECO:0000256" key="5">
    <source>
        <dbReference type="SAM" id="Phobius"/>
    </source>
</evidence>
<dbReference type="PANTHER" id="PTHR35371:SF1">
    <property type="entry name" value="BLR7753 PROTEIN"/>
    <property type="match status" value="1"/>
</dbReference>
<proteinExistence type="predicted"/>
<dbReference type="InterPro" id="IPR001129">
    <property type="entry name" value="Membr-assoc_MAPEG"/>
</dbReference>
<keyword evidence="4 5" id="KW-0472">Membrane</keyword>
<accession>A0A0K6I0N5</accession>
<organism evidence="6 7">
    <name type="scientific">Pannonibacter indicus</name>
    <dbReference type="NCBI Taxonomy" id="466044"/>
    <lineage>
        <taxon>Bacteria</taxon>
        <taxon>Pseudomonadati</taxon>
        <taxon>Pseudomonadota</taxon>
        <taxon>Alphaproteobacteria</taxon>
        <taxon>Hyphomicrobiales</taxon>
        <taxon>Stappiaceae</taxon>
        <taxon>Pannonibacter</taxon>
    </lineage>
</organism>
<evidence type="ECO:0000256" key="4">
    <source>
        <dbReference type="ARBA" id="ARBA00023136"/>
    </source>
</evidence>
<feature type="transmembrane region" description="Helical" evidence="5">
    <location>
        <begin position="105"/>
        <end position="124"/>
    </location>
</feature>
<dbReference type="EMBL" id="CYHE01000006">
    <property type="protein sequence ID" value="CUA96862.1"/>
    <property type="molecule type" value="Genomic_DNA"/>
</dbReference>
<evidence type="ECO:0000313" key="7">
    <source>
        <dbReference type="Proteomes" id="UP000183900"/>
    </source>
</evidence>
<reference evidence="7" key="1">
    <citation type="submission" date="2015-08" db="EMBL/GenBank/DDBJ databases">
        <authorList>
            <person name="Varghese N."/>
        </authorList>
    </citation>
    <scope>NUCLEOTIDE SEQUENCE [LARGE SCALE GENOMIC DNA]</scope>
    <source>
        <strain evidence="7">DSM 23407</strain>
    </source>
</reference>
<gene>
    <name evidence="6" type="ORF">Ga0061067_106131</name>
</gene>
<evidence type="ECO:0000256" key="1">
    <source>
        <dbReference type="ARBA" id="ARBA00004370"/>
    </source>
</evidence>
<comment type="subcellular location">
    <subcellularLocation>
        <location evidence="1">Membrane</location>
    </subcellularLocation>
</comment>
<name>A0A0K6I0N5_9HYPH</name>
<dbReference type="Gene3D" id="1.20.120.550">
    <property type="entry name" value="Membrane associated eicosanoid/glutathione metabolism-like domain"/>
    <property type="match status" value="1"/>
</dbReference>
<keyword evidence="3 5" id="KW-1133">Transmembrane helix</keyword>
<dbReference type="AlphaFoldDB" id="A0A0K6I0N5"/>
<dbReference type="InterPro" id="IPR023352">
    <property type="entry name" value="MAPEG-like_dom_sf"/>
</dbReference>
<dbReference type="PANTHER" id="PTHR35371">
    <property type="entry name" value="INNER MEMBRANE PROTEIN"/>
    <property type="match status" value="1"/>
</dbReference>
<dbReference type="Proteomes" id="UP000183900">
    <property type="component" value="Unassembled WGS sequence"/>
</dbReference>
<keyword evidence="2 5" id="KW-0812">Transmembrane</keyword>
<protein>
    <submittedName>
        <fullName evidence="6">Uncharacterized conserved protein, MAPEG superfamily</fullName>
    </submittedName>
</protein>
<dbReference type="OrthoDB" id="513661at2"/>
<evidence type="ECO:0000256" key="3">
    <source>
        <dbReference type="ARBA" id="ARBA00022989"/>
    </source>
</evidence>
<sequence>MPVAIWCVLAAAFLPILSVFPAKLTRDFSNARPRDPAFWAEGFRARAQGAQANGFEAFPLFAVAVLVAFQQGGDPFWIDVLAAAFIGLRVLYVLCYWMDKATLRSLIWIAATACAVAIFTSPVWS</sequence>
<keyword evidence="7" id="KW-1185">Reference proteome</keyword>
<evidence type="ECO:0000313" key="6">
    <source>
        <dbReference type="EMBL" id="CUA96862.1"/>
    </source>
</evidence>
<dbReference type="Pfam" id="PF01124">
    <property type="entry name" value="MAPEG"/>
    <property type="match status" value="1"/>
</dbReference>
<dbReference type="SUPFAM" id="SSF161084">
    <property type="entry name" value="MAPEG domain-like"/>
    <property type="match status" value="1"/>
</dbReference>
<dbReference type="RefSeq" id="WP_055455801.1">
    <property type="nucleotide sequence ID" value="NZ_CYHE01000006.1"/>
</dbReference>